<accession>A0A813FLK1</accession>
<reference evidence="3" key="1">
    <citation type="submission" date="2021-02" db="EMBL/GenBank/DDBJ databases">
        <authorList>
            <person name="Dougan E. K."/>
            <person name="Rhodes N."/>
            <person name="Thang M."/>
            <person name="Chan C."/>
        </authorList>
    </citation>
    <scope>NUCLEOTIDE SEQUENCE</scope>
</reference>
<feature type="transmembrane region" description="Helical" evidence="2">
    <location>
        <begin position="110"/>
        <end position="134"/>
    </location>
</feature>
<gene>
    <name evidence="3" type="ORF">PGLA1383_LOCUS32028</name>
</gene>
<keyword evidence="2" id="KW-1133">Transmembrane helix</keyword>
<name>A0A813FLK1_POLGL</name>
<dbReference type="EMBL" id="CAJNNV010025401">
    <property type="protein sequence ID" value="CAE8614300.1"/>
    <property type="molecule type" value="Genomic_DNA"/>
</dbReference>
<proteinExistence type="predicted"/>
<protein>
    <submittedName>
        <fullName evidence="3">Uncharacterized protein</fullName>
    </submittedName>
</protein>
<keyword evidence="2" id="KW-0812">Transmembrane</keyword>
<dbReference type="AlphaFoldDB" id="A0A813FLK1"/>
<feature type="compositionally biased region" description="Polar residues" evidence="1">
    <location>
        <begin position="177"/>
        <end position="186"/>
    </location>
</feature>
<keyword evidence="2" id="KW-0472">Membrane</keyword>
<organism evidence="3 4">
    <name type="scientific">Polarella glacialis</name>
    <name type="common">Dinoflagellate</name>
    <dbReference type="NCBI Taxonomy" id="89957"/>
    <lineage>
        <taxon>Eukaryota</taxon>
        <taxon>Sar</taxon>
        <taxon>Alveolata</taxon>
        <taxon>Dinophyceae</taxon>
        <taxon>Suessiales</taxon>
        <taxon>Suessiaceae</taxon>
        <taxon>Polarella</taxon>
    </lineage>
</organism>
<dbReference type="Proteomes" id="UP000654075">
    <property type="component" value="Unassembled WGS sequence"/>
</dbReference>
<keyword evidence="4" id="KW-1185">Reference proteome</keyword>
<sequence length="232" mass="24446">MPNPGPASSVITLVTLLVTGTGLWSGGQLPTATWPTATWPKWKQPPDGQLSLTALADGLGLSLCPEAPQTAEQEVLVDGQTAAESALLSVTLAESTDLSHRSFFSPLLDAAWPLAGAVGVAAVMDGALLLWFALKAGGSRRRTSAVPSQSEAPLGEPRVPLQEVLNSATDDNNNNNAPTAQSTRPADSQAEQDEQLSSLVFELNREWRSGPENCFGGIDLAALYRRFSAVQK</sequence>
<evidence type="ECO:0000256" key="2">
    <source>
        <dbReference type="SAM" id="Phobius"/>
    </source>
</evidence>
<evidence type="ECO:0000313" key="3">
    <source>
        <dbReference type="EMBL" id="CAE8614300.1"/>
    </source>
</evidence>
<feature type="region of interest" description="Disordered" evidence="1">
    <location>
        <begin position="167"/>
        <end position="194"/>
    </location>
</feature>
<comment type="caution">
    <text evidence="3">The sequence shown here is derived from an EMBL/GenBank/DDBJ whole genome shotgun (WGS) entry which is preliminary data.</text>
</comment>
<evidence type="ECO:0000256" key="1">
    <source>
        <dbReference type="SAM" id="MobiDB-lite"/>
    </source>
</evidence>
<evidence type="ECO:0000313" key="4">
    <source>
        <dbReference type="Proteomes" id="UP000654075"/>
    </source>
</evidence>